<dbReference type="PRINTS" id="PR00682">
    <property type="entry name" value="IPNSYNTHASE"/>
</dbReference>
<dbReference type="SUPFAM" id="SSF51197">
    <property type="entry name" value="Clavaminate synthase-like"/>
    <property type="match status" value="1"/>
</dbReference>
<accession>A0A2I0X4V4</accession>
<dbReference type="InterPro" id="IPR044861">
    <property type="entry name" value="IPNS-like_FE2OG_OXY"/>
</dbReference>
<comment type="similarity">
    <text evidence="3 10">Belongs to the iron/ascorbate-dependent oxidoreductase family.</text>
</comment>
<reference evidence="12 13" key="1">
    <citation type="journal article" date="2016" name="Sci. Rep.">
        <title>The Dendrobium catenatum Lindl. genome sequence provides insights into polysaccharide synthase, floral development and adaptive evolution.</title>
        <authorList>
            <person name="Zhang G.Q."/>
            <person name="Xu Q."/>
            <person name="Bian C."/>
            <person name="Tsai W.C."/>
            <person name="Yeh C.M."/>
            <person name="Liu K.W."/>
            <person name="Yoshida K."/>
            <person name="Zhang L.S."/>
            <person name="Chang S.B."/>
            <person name="Chen F."/>
            <person name="Shi Y."/>
            <person name="Su Y.Y."/>
            <person name="Zhang Y.Q."/>
            <person name="Chen L.J."/>
            <person name="Yin Y."/>
            <person name="Lin M."/>
            <person name="Huang H."/>
            <person name="Deng H."/>
            <person name="Wang Z.W."/>
            <person name="Zhu S.L."/>
            <person name="Zhao X."/>
            <person name="Deng C."/>
            <person name="Niu S.C."/>
            <person name="Huang J."/>
            <person name="Wang M."/>
            <person name="Liu G.H."/>
            <person name="Yang H.J."/>
            <person name="Xiao X.J."/>
            <person name="Hsiao Y.Y."/>
            <person name="Wu W.L."/>
            <person name="Chen Y.Y."/>
            <person name="Mitsuda N."/>
            <person name="Ohme-Takagi M."/>
            <person name="Luo Y.B."/>
            <person name="Van de Peer Y."/>
            <person name="Liu Z.J."/>
        </authorList>
    </citation>
    <scope>NUCLEOTIDE SEQUENCE [LARGE SCALE GENOMIC DNA]</scope>
    <source>
        <tissue evidence="12">The whole plant</tissue>
    </source>
</reference>
<dbReference type="Proteomes" id="UP000233837">
    <property type="component" value="Unassembled WGS sequence"/>
</dbReference>
<dbReference type="EMBL" id="KZ502153">
    <property type="protein sequence ID" value="PKU82948.1"/>
    <property type="molecule type" value="Genomic_DNA"/>
</dbReference>
<dbReference type="GO" id="GO:1900366">
    <property type="term" value="P:negative regulation of defense response to insect"/>
    <property type="evidence" value="ECO:0007669"/>
    <property type="project" value="UniProtKB-ARBA"/>
</dbReference>
<comment type="cofactor">
    <cofactor evidence="1">
        <name>Fe(2+)</name>
        <dbReference type="ChEBI" id="CHEBI:29033"/>
    </cofactor>
</comment>
<evidence type="ECO:0000256" key="5">
    <source>
        <dbReference type="ARBA" id="ARBA00022819"/>
    </source>
</evidence>
<evidence type="ECO:0000256" key="7">
    <source>
        <dbReference type="ARBA" id="ARBA00023002"/>
    </source>
</evidence>
<evidence type="ECO:0000313" key="13">
    <source>
        <dbReference type="Proteomes" id="UP000233837"/>
    </source>
</evidence>
<dbReference type="InterPro" id="IPR026992">
    <property type="entry name" value="DIOX_N"/>
</dbReference>
<keyword evidence="7 10" id="KW-0560">Oxidoreductase</keyword>
<dbReference type="GO" id="GO:0016491">
    <property type="term" value="F:oxidoreductase activity"/>
    <property type="evidence" value="ECO:0007669"/>
    <property type="project" value="UniProtKB-KW"/>
</dbReference>
<evidence type="ECO:0000313" key="12">
    <source>
        <dbReference type="EMBL" id="PKU82948.1"/>
    </source>
</evidence>
<evidence type="ECO:0000256" key="10">
    <source>
        <dbReference type="RuleBase" id="RU003682"/>
    </source>
</evidence>
<protein>
    <submittedName>
        <fullName evidence="12">Protein SRG1</fullName>
    </submittedName>
</protein>
<proteinExistence type="inferred from homology"/>
<keyword evidence="5" id="KW-1184">Jasmonic acid signaling pathway</keyword>
<dbReference type="InterPro" id="IPR027443">
    <property type="entry name" value="IPNS-like_sf"/>
</dbReference>
<evidence type="ECO:0000256" key="1">
    <source>
        <dbReference type="ARBA" id="ARBA00001954"/>
    </source>
</evidence>
<dbReference type="PROSITE" id="PS51471">
    <property type="entry name" value="FE2OG_OXY"/>
    <property type="match status" value="1"/>
</dbReference>
<dbReference type="GO" id="GO:0046872">
    <property type="term" value="F:metal ion binding"/>
    <property type="evidence" value="ECO:0007669"/>
    <property type="project" value="UniProtKB-KW"/>
</dbReference>
<evidence type="ECO:0000256" key="6">
    <source>
        <dbReference type="ARBA" id="ARBA00022821"/>
    </source>
</evidence>
<keyword evidence="6" id="KW-0611">Plant defense</keyword>
<dbReference type="AlphaFoldDB" id="A0A2I0X4V4"/>
<feature type="domain" description="Fe2OG dioxygenase" evidence="11">
    <location>
        <begin position="198"/>
        <end position="299"/>
    </location>
</feature>
<dbReference type="GO" id="GO:1900150">
    <property type="term" value="P:regulation of defense response to fungus"/>
    <property type="evidence" value="ECO:0007669"/>
    <property type="project" value="UniProtKB-ARBA"/>
</dbReference>
<evidence type="ECO:0000256" key="3">
    <source>
        <dbReference type="ARBA" id="ARBA00008056"/>
    </source>
</evidence>
<dbReference type="Pfam" id="PF03171">
    <property type="entry name" value="2OG-FeII_Oxy"/>
    <property type="match status" value="1"/>
</dbReference>
<gene>
    <name evidence="12" type="primary">SRG1</name>
    <name evidence="12" type="ORF">MA16_Dca026433</name>
</gene>
<dbReference type="PANTHER" id="PTHR47991">
    <property type="entry name" value="OXOGLUTARATE/IRON-DEPENDENT DIOXYGENASE"/>
    <property type="match status" value="1"/>
</dbReference>
<dbReference type="InterPro" id="IPR005123">
    <property type="entry name" value="Oxoglu/Fe-dep_dioxygenase_dom"/>
</dbReference>
<organism evidence="12 13">
    <name type="scientific">Dendrobium catenatum</name>
    <dbReference type="NCBI Taxonomy" id="906689"/>
    <lineage>
        <taxon>Eukaryota</taxon>
        <taxon>Viridiplantae</taxon>
        <taxon>Streptophyta</taxon>
        <taxon>Embryophyta</taxon>
        <taxon>Tracheophyta</taxon>
        <taxon>Spermatophyta</taxon>
        <taxon>Magnoliopsida</taxon>
        <taxon>Liliopsida</taxon>
        <taxon>Asparagales</taxon>
        <taxon>Orchidaceae</taxon>
        <taxon>Epidendroideae</taxon>
        <taxon>Malaxideae</taxon>
        <taxon>Dendrobiinae</taxon>
        <taxon>Dendrobium</taxon>
    </lineage>
</organism>
<evidence type="ECO:0000259" key="11">
    <source>
        <dbReference type="PROSITE" id="PS51471"/>
    </source>
</evidence>
<dbReference type="GO" id="GO:2000022">
    <property type="term" value="P:regulation of jasmonic acid mediated signaling pathway"/>
    <property type="evidence" value="ECO:0007669"/>
    <property type="project" value="UniProtKB-ARBA"/>
</dbReference>
<dbReference type="InterPro" id="IPR050295">
    <property type="entry name" value="Plant_2OG-oxidoreductases"/>
</dbReference>
<keyword evidence="13" id="KW-1185">Reference proteome</keyword>
<comment type="cofactor">
    <cofactor evidence="2">
        <name>L-ascorbate</name>
        <dbReference type="ChEBI" id="CHEBI:38290"/>
    </cofactor>
</comment>
<keyword evidence="8 10" id="KW-0408">Iron</keyword>
<name>A0A2I0X4V4_9ASPA</name>
<evidence type="ECO:0000256" key="8">
    <source>
        <dbReference type="ARBA" id="ARBA00023004"/>
    </source>
</evidence>
<dbReference type="Gene3D" id="2.60.120.330">
    <property type="entry name" value="B-lactam Antibiotic, Isopenicillin N Synthase, Chain"/>
    <property type="match status" value="1"/>
</dbReference>
<reference evidence="12 13" key="2">
    <citation type="journal article" date="2017" name="Nature">
        <title>The Apostasia genome and the evolution of orchids.</title>
        <authorList>
            <person name="Zhang G.Q."/>
            <person name="Liu K.W."/>
            <person name="Li Z."/>
            <person name="Lohaus R."/>
            <person name="Hsiao Y.Y."/>
            <person name="Niu S.C."/>
            <person name="Wang J.Y."/>
            <person name="Lin Y.C."/>
            <person name="Xu Q."/>
            <person name="Chen L.J."/>
            <person name="Yoshida K."/>
            <person name="Fujiwara S."/>
            <person name="Wang Z.W."/>
            <person name="Zhang Y.Q."/>
            <person name="Mitsuda N."/>
            <person name="Wang M."/>
            <person name="Liu G.H."/>
            <person name="Pecoraro L."/>
            <person name="Huang H.X."/>
            <person name="Xiao X.J."/>
            <person name="Lin M."/>
            <person name="Wu X.Y."/>
            <person name="Wu W.L."/>
            <person name="Chen Y.Y."/>
            <person name="Chang S.B."/>
            <person name="Sakamoto S."/>
            <person name="Ohme-Takagi M."/>
            <person name="Yagi M."/>
            <person name="Zeng S.J."/>
            <person name="Shen C.Y."/>
            <person name="Yeh C.M."/>
            <person name="Luo Y.B."/>
            <person name="Tsai W.C."/>
            <person name="Van de Peer Y."/>
            <person name="Liu Z.J."/>
        </authorList>
    </citation>
    <scope>NUCLEOTIDE SEQUENCE [LARGE SCALE GENOMIC DNA]</scope>
    <source>
        <tissue evidence="12">The whole plant</tissue>
    </source>
</reference>
<comment type="catalytic activity">
    <reaction evidence="9">
        <text>jasmonate + 2-oxoglutarate + O2 = (1R,2R)-12-hydroxyjasmonate + succinate + CO2</text>
        <dbReference type="Rhea" id="RHEA:67144"/>
        <dbReference type="ChEBI" id="CHEBI:15379"/>
        <dbReference type="ChEBI" id="CHEBI:16526"/>
        <dbReference type="ChEBI" id="CHEBI:16810"/>
        <dbReference type="ChEBI" id="CHEBI:30031"/>
        <dbReference type="ChEBI" id="CHEBI:58431"/>
        <dbReference type="ChEBI" id="CHEBI:132022"/>
    </reaction>
    <physiologicalReaction direction="left-to-right" evidence="9">
        <dbReference type="Rhea" id="RHEA:67145"/>
    </physiologicalReaction>
</comment>
<evidence type="ECO:0000256" key="4">
    <source>
        <dbReference type="ARBA" id="ARBA00022723"/>
    </source>
</evidence>
<dbReference type="GO" id="GO:0120091">
    <property type="term" value="F:jasmonic acid hydrolase"/>
    <property type="evidence" value="ECO:0007669"/>
    <property type="project" value="UniProtKB-ARBA"/>
</dbReference>
<sequence length="349" mass="39039">MDCHTDWPEPIVRVQSVSESGAGLIPARYIKPQAERPCSGQPEPDTNLEPIPVVDLAGDVTSALSNACRDWGFFQAVNHGVSPELMRRARELWREFFHLPMEAKQAYANSPTTYEGYGSRLGIEKGAILDWGDYYFLHFFPLCLKSHDKWPALPVALRETVEEYGIELVKLCKRVLGLLSAGLGLEVERMQRSFGGEEAGVCMRVNYYPKCPQPDLTLGLSSHSDPGGITVLLPDNEVRGLQVRRGTGWVTVQPLADAFIINVGDQVQVLSNATYRSVEHRVVVNSKIERLSIAFFYNPRSDLLVGPMPELLSSNSPALYQPMTFDEYRLYIRKRGPRGKSQVESLKAI</sequence>
<dbReference type="GO" id="GO:0006952">
    <property type="term" value="P:defense response"/>
    <property type="evidence" value="ECO:0007669"/>
    <property type="project" value="UniProtKB-KW"/>
</dbReference>
<evidence type="ECO:0000256" key="9">
    <source>
        <dbReference type="ARBA" id="ARBA00052139"/>
    </source>
</evidence>
<dbReference type="Pfam" id="PF14226">
    <property type="entry name" value="DIOX_N"/>
    <property type="match status" value="1"/>
</dbReference>
<keyword evidence="4 10" id="KW-0479">Metal-binding</keyword>
<dbReference type="FunFam" id="2.60.120.330:FF:000008">
    <property type="entry name" value="Jasmonate-regulated gene 21"/>
    <property type="match status" value="1"/>
</dbReference>
<evidence type="ECO:0000256" key="2">
    <source>
        <dbReference type="ARBA" id="ARBA00001961"/>
    </source>
</evidence>